<feature type="domain" description="TLDc" evidence="7">
    <location>
        <begin position="297"/>
        <end position="509"/>
    </location>
</feature>
<organism evidence="8 9">
    <name type="scientific">Gonapodya prolifera (strain JEL478)</name>
    <name type="common">Monoblepharis prolifera</name>
    <dbReference type="NCBI Taxonomy" id="1344416"/>
    <lineage>
        <taxon>Eukaryota</taxon>
        <taxon>Fungi</taxon>
        <taxon>Fungi incertae sedis</taxon>
        <taxon>Chytridiomycota</taxon>
        <taxon>Chytridiomycota incertae sedis</taxon>
        <taxon>Monoblepharidomycetes</taxon>
        <taxon>Monoblepharidales</taxon>
        <taxon>Gonapodyaceae</taxon>
        <taxon>Gonapodya</taxon>
    </lineage>
</organism>
<dbReference type="AlphaFoldDB" id="A0A139A4L2"/>
<sequence length="571" mass="62854">MLDAFSHSIGLSSNRANPQQTHSDSRNTRNPQTRRMSSSQLELEDVGTQVITSNSGANGVQLLTEIEKRQVLNFHTAKRVATQRRKTMGAPTVVVLSEKVSSEQPGDEKCVIPRADLIKMFEVLANLRVNKFAILNEQYGRLPHNPSGATVPALKHLALNVPGTSNAETAPSTEPPGSYFPPDAIERTVDQVFRYTGNGMVSRNGAPSSFADSDTLKLQHLREWVAMQAQHLPTGLGTFLRDTCTTLFGVPDNDLRSKGNAIAFDPNASATLVANVALNISAEPVLPVIWCLDAVTAILNPFITWQLSTFVPESAAKKSYRHSSQNLQALWKLTYSGNHHGFSLQMFKDHVFKSATPTVMLIKCKANKSLTVGTVASEELIIGAYIPTIWEELKTGFFGSEESFIFELQPYFEVFHSTMQSTQYAHFGPHGISFGGGATHDSIKESRILLDETLQSGYYQQYPIQVSTPPTYAFSRTRGAASNARTAEHLVKDFVVPFEVTALEVFAISGTDIHLLQEESMNSSGLPSGKAIKRRKSSSYTSGQFLQDPTMKDAEFIQLMQEMDETLNGKK</sequence>
<keyword evidence="5" id="KW-0963">Cytoplasm</keyword>
<dbReference type="InterPro" id="IPR006571">
    <property type="entry name" value="TLDc_dom"/>
</dbReference>
<dbReference type="OrthoDB" id="26679at2759"/>
<accession>A0A139A4L2</accession>
<feature type="region of interest" description="Disordered" evidence="6">
    <location>
        <begin position="1"/>
        <end position="43"/>
    </location>
</feature>
<evidence type="ECO:0000256" key="3">
    <source>
        <dbReference type="ARBA" id="ARBA00006731"/>
    </source>
</evidence>
<dbReference type="GO" id="GO:0005634">
    <property type="term" value="C:nucleus"/>
    <property type="evidence" value="ECO:0007669"/>
    <property type="project" value="TreeGrafter"/>
</dbReference>
<comment type="function">
    <text evidence="1">May be involved in a process influencing telomere capping.</text>
</comment>
<comment type="similarity">
    <text evidence="3">Belongs to the RTC5 family.</text>
</comment>
<dbReference type="Pfam" id="PF07534">
    <property type="entry name" value="TLD"/>
    <property type="match status" value="1"/>
</dbReference>
<dbReference type="OMA" id="NEISYHA"/>
<evidence type="ECO:0000256" key="4">
    <source>
        <dbReference type="ARBA" id="ARBA00015163"/>
    </source>
</evidence>
<evidence type="ECO:0000313" key="8">
    <source>
        <dbReference type="EMBL" id="KXS11303.1"/>
    </source>
</evidence>
<evidence type="ECO:0000256" key="2">
    <source>
        <dbReference type="ARBA" id="ARBA00004496"/>
    </source>
</evidence>
<dbReference type="SMART" id="SM00584">
    <property type="entry name" value="TLDc"/>
    <property type="match status" value="1"/>
</dbReference>
<evidence type="ECO:0000259" key="7">
    <source>
        <dbReference type="PROSITE" id="PS51886"/>
    </source>
</evidence>
<gene>
    <name evidence="8" type="ORF">M427DRAFT_35973</name>
</gene>
<proteinExistence type="inferred from homology"/>
<evidence type="ECO:0000256" key="1">
    <source>
        <dbReference type="ARBA" id="ARBA00002738"/>
    </source>
</evidence>
<evidence type="ECO:0000256" key="6">
    <source>
        <dbReference type="SAM" id="MobiDB-lite"/>
    </source>
</evidence>
<protein>
    <recommendedName>
        <fullName evidence="4">Restriction of telomere capping protein 5</fullName>
    </recommendedName>
</protein>
<keyword evidence="9" id="KW-1185">Reference proteome</keyword>
<dbReference type="EMBL" id="KQ965804">
    <property type="protein sequence ID" value="KXS11303.1"/>
    <property type="molecule type" value="Genomic_DNA"/>
</dbReference>
<dbReference type="Proteomes" id="UP000070544">
    <property type="component" value="Unassembled WGS sequence"/>
</dbReference>
<feature type="compositionally biased region" description="Polar residues" evidence="6">
    <location>
        <begin position="9"/>
        <end position="41"/>
    </location>
</feature>
<reference evidence="8 9" key="1">
    <citation type="journal article" date="2015" name="Genome Biol. Evol.">
        <title>Phylogenomic analyses indicate that early fungi evolved digesting cell walls of algal ancestors of land plants.</title>
        <authorList>
            <person name="Chang Y."/>
            <person name="Wang S."/>
            <person name="Sekimoto S."/>
            <person name="Aerts A.L."/>
            <person name="Choi C."/>
            <person name="Clum A."/>
            <person name="LaButti K.M."/>
            <person name="Lindquist E.A."/>
            <person name="Yee Ngan C."/>
            <person name="Ohm R.A."/>
            <person name="Salamov A.A."/>
            <person name="Grigoriev I.V."/>
            <person name="Spatafora J.W."/>
            <person name="Berbee M.L."/>
        </authorList>
    </citation>
    <scope>NUCLEOTIDE SEQUENCE [LARGE SCALE GENOMIC DNA]</scope>
    <source>
        <strain evidence="8 9">JEL478</strain>
    </source>
</reference>
<dbReference type="PANTHER" id="PTHR23354:SF130">
    <property type="entry name" value="RESTRICTION OF TELOMERE CAPPING PROTEIN 5"/>
    <property type="match status" value="1"/>
</dbReference>
<comment type="subcellular location">
    <subcellularLocation>
        <location evidence="2">Cytoplasm</location>
    </subcellularLocation>
</comment>
<dbReference type="GO" id="GO:0006979">
    <property type="term" value="P:response to oxidative stress"/>
    <property type="evidence" value="ECO:0007669"/>
    <property type="project" value="TreeGrafter"/>
</dbReference>
<dbReference type="GO" id="GO:0005737">
    <property type="term" value="C:cytoplasm"/>
    <property type="evidence" value="ECO:0007669"/>
    <property type="project" value="UniProtKB-SubCell"/>
</dbReference>
<evidence type="ECO:0000313" key="9">
    <source>
        <dbReference type="Proteomes" id="UP000070544"/>
    </source>
</evidence>
<dbReference type="PANTHER" id="PTHR23354">
    <property type="entry name" value="NUCLEOLAR PROTEIN 7/ESTROGEN RECEPTOR COACTIVATOR-RELATED"/>
    <property type="match status" value="1"/>
</dbReference>
<name>A0A139A4L2_GONPJ</name>
<dbReference type="STRING" id="1344416.A0A139A4L2"/>
<dbReference type="PROSITE" id="PS51886">
    <property type="entry name" value="TLDC"/>
    <property type="match status" value="1"/>
</dbReference>
<evidence type="ECO:0000256" key="5">
    <source>
        <dbReference type="ARBA" id="ARBA00022490"/>
    </source>
</evidence>